<evidence type="ECO:0000256" key="2">
    <source>
        <dbReference type="SAM" id="SignalP"/>
    </source>
</evidence>
<dbReference type="AlphaFoldDB" id="A0A502GCA7"/>
<keyword evidence="2" id="KW-0732">Signal</keyword>
<gene>
    <name evidence="3" type="ORF">EAH89_04910</name>
</gene>
<sequence length="87" mass="9229">MTAPSLIPLLLLASGLLAAPAARASDPLFGDLTGRSVEQAAPASEGESRRHEARELRRAYWQRERNRLSLEAPAGSPAGPGRALATR</sequence>
<proteinExistence type="predicted"/>
<reference evidence="3 4" key="1">
    <citation type="journal article" date="2019" name="Environ. Microbiol.">
        <title>Species interactions and distinct microbial communities in high Arctic permafrost affected cryosols are associated with the CH4 and CO2 gas fluxes.</title>
        <authorList>
            <person name="Altshuler I."/>
            <person name="Hamel J."/>
            <person name="Turney S."/>
            <person name="Magnuson E."/>
            <person name="Levesque R."/>
            <person name="Greer C."/>
            <person name="Whyte L.G."/>
        </authorList>
    </citation>
    <scope>NUCLEOTIDE SEQUENCE [LARGE SCALE GENOMIC DNA]</scope>
    <source>
        <strain evidence="3 4">S9.3B</strain>
    </source>
</reference>
<feature type="region of interest" description="Disordered" evidence="1">
    <location>
        <begin position="27"/>
        <end position="54"/>
    </location>
</feature>
<dbReference type="Proteomes" id="UP000317078">
    <property type="component" value="Unassembled WGS sequence"/>
</dbReference>
<feature type="signal peptide" evidence="2">
    <location>
        <begin position="1"/>
        <end position="24"/>
    </location>
</feature>
<comment type="caution">
    <text evidence="3">The sequence shown here is derived from an EMBL/GenBank/DDBJ whole genome shotgun (WGS) entry which is preliminary data.</text>
</comment>
<feature type="compositionally biased region" description="Low complexity" evidence="1">
    <location>
        <begin position="72"/>
        <end position="87"/>
    </location>
</feature>
<evidence type="ECO:0000256" key="1">
    <source>
        <dbReference type="SAM" id="MobiDB-lite"/>
    </source>
</evidence>
<evidence type="ECO:0000313" key="4">
    <source>
        <dbReference type="Proteomes" id="UP000317078"/>
    </source>
</evidence>
<keyword evidence="4" id="KW-1185">Reference proteome</keyword>
<feature type="region of interest" description="Disordered" evidence="1">
    <location>
        <begin position="67"/>
        <end position="87"/>
    </location>
</feature>
<organism evidence="3 4">
    <name type="scientific">Muricoccus nepalensis</name>
    <dbReference type="NCBI Taxonomy" id="1854500"/>
    <lineage>
        <taxon>Bacteria</taxon>
        <taxon>Pseudomonadati</taxon>
        <taxon>Pseudomonadota</taxon>
        <taxon>Alphaproteobacteria</taxon>
        <taxon>Acetobacterales</taxon>
        <taxon>Roseomonadaceae</taxon>
        <taxon>Muricoccus</taxon>
    </lineage>
</organism>
<dbReference type="EMBL" id="RCZP01000003">
    <property type="protein sequence ID" value="TPG59585.1"/>
    <property type="molecule type" value="Genomic_DNA"/>
</dbReference>
<accession>A0A502GCA7</accession>
<protein>
    <submittedName>
        <fullName evidence="3">Uncharacterized protein</fullName>
    </submittedName>
</protein>
<feature type="chain" id="PRO_5021377946" evidence="2">
    <location>
        <begin position="25"/>
        <end position="87"/>
    </location>
</feature>
<name>A0A502GCA7_9PROT</name>
<dbReference type="RefSeq" id="WP_140881679.1">
    <property type="nucleotide sequence ID" value="NZ_RCZP01000003.1"/>
</dbReference>
<evidence type="ECO:0000313" key="3">
    <source>
        <dbReference type="EMBL" id="TPG59585.1"/>
    </source>
</evidence>